<dbReference type="EMBL" id="JAHRIQ010016930">
    <property type="protein sequence ID" value="MEQ2226954.1"/>
    <property type="molecule type" value="Genomic_DNA"/>
</dbReference>
<comment type="caution">
    <text evidence="2">The sequence shown here is derived from an EMBL/GenBank/DDBJ whole genome shotgun (WGS) entry which is preliminary data.</text>
</comment>
<reference evidence="2 3" key="1">
    <citation type="submission" date="2021-06" db="EMBL/GenBank/DDBJ databases">
        <authorList>
            <person name="Palmer J.M."/>
        </authorList>
    </citation>
    <scope>NUCLEOTIDE SEQUENCE [LARGE SCALE GENOMIC DNA]</scope>
    <source>
        <strain evidence="3">if_2019</strain>
        <tissue evidence="2">Muscle</tissue>
    </source>
</reference>
<proteinExistence type="predicted"/>
<accession>A0ABV0T2E8</accession>
<organism evidence="2 3">
    <name type="scientific">Ilyodon furcidens</name>
    <name type="common">goldbreast splitfin</name>
    <dbReference type="NCBI Taxonomy" id="33524"/>
    <lineage>
        <taxon>Eukaryota</taxon>
        <taxon>Metazoa</taxon>
        <taxon>Chordata</taxon>
        <taxon>Craniata</taxon>
        <taxon>Vertebrata</taxon>
        <taxon>Euteleostomi</taxon>
        <taxon>Actinopterygii</taxon>
        <taxon>Neopterygii</taxon>
        <taxon>Teleostei</taxon>
        <taxon>Neoteleostei</taxon>
        <taxon>Acanthomorphata</taxon>
        <taxon>Ovalentaria</taxon>
        <taxon>Atherinomorphae</taxon>
        <taxon>Cyprinodontiformes</taxon>
        <taxon>Goodeidae</taxon>
        <taxon>Ilyodon</taxon>
    </lineage>
</organism>
<evidence type="ECO:0000313" key="2">
    <source>
        <dbReference type="EMBL" id="MEQ2226954.1"/>
    </source>
</evidence>
<sequence>MFLDFGRKLEYPVITHPCTGRTCKLHAENPPTRSRNPGPSCCKATNCATVQLVFNPSSKNGKRMPCGYSKCPIKLTVWPRRTLIREEAGRPNGNSRGAAKSHSTDRRIC</sequence>
<keyword evidence="3" id="KW-1185">Reference proteome</keyword>
<feature type="region of interest" description="Disordered" evidence="1">
    <location>
        <begin position="86"/>
        <end position="109"/>
    </location>
</feature>
<dbReference type="Proteomes" id="UP001482620">
    <property type="component" value="Unassembled WGS sequence"/>
</dbReference>
<evidence type="ECO:0000256" key="1">
    <source>
        <dbReference type="SAM" id="MobiDB-lite"/>
    </source>
</evidence>
<gene>
    <name evidence="2" type="ORF">ILYODFUR_032623</name>
</gene>
<protein>
    <submittedName>
        <fullName evidence="2">Uncharacterized protein</fullName>
    </submittedName>
</protein>
<name>A0ABV0T2E8_9TELE</name>
<evidence type="ECO:0000313" key="3">
    <source>
        <dbReference type="Proteomes" id="UP001482620"/>
    </source>
</evidence>